<reference evidence="3" key="1">
    <citation type="submission" date="2014-03" db="EMBL/GenBank/DDBJ databases">
        <authorList>
            <person name="Aksoy S."/>
            <person name="Warren W."/>
            <person name="Wilson R.K."/>
        </authorList>
    </citation>
    <scope>NUCLEOTIDE SEQUENCE [LARGE SCALE GENOMIC DNA]</scope>
    <source>
        <strain evidence="3">IAEA</strain>
    </source>
</reference>
<feature type="compositionally biased region" description="Low complexity" evidence="1">
    <location>
        <begin position="86"/>
        <end position="97"/>
    </location>
</feature>
<accession>A0A1A9ZQ70</accession>
<feature type="region of interest" description="Disordered" evidence="1">
    <location>
        <begin position="49"/>
        <end position="113"/>
    </location>
</feature>
<feature type="compositionally biased region" description="Low complexity" evidence="1">
    <location>
        <begin position="49"/>
        <end position="66"/>
    </location>
</feature>
<evidence type="ECO:0000256" key="1">
    <source>
        <dbReference type="SAM" id="MobiDB-lite"/>
    </source>
</evidence>
<evidence type="ECO:0000313" key="3">
    <source>
        <dbReference type="Proteomes" id="UP000092445"/>
    </source>
</evidence>
<reference evidence="2" key="2">
    <citation type="submission" date="2020-05" db="UniProtKB">
        <authorList>
            <consortium name="EnsemblMetazoa"/>
        </authorList>
    </citation>
    <scope>IDENTIFICATION</scope>
    <source>
        <strain evidence="2">IAEA</strain>
    </source>
</reference>
<feature type="compositionally biased region" description="Basic residues" evidence="1">
    <location>
        <begin position="76"/>
        <end position="85"/>
    </location>
</feature>
<keyword evidence="3" id="KW-1185">Reference proteome</keyword>
<dbReference type="VEuPathDB" id="VectorBase:GPAI021607"/>
<name>A0A1A9ZQ70_GLOPL</name>
<sequence>MRNKKGMVSGMLGRNDCYSFLLDGPVIYVNRILAQDSLAIITREVQHNINDNSNNNNNEQLQRQPQPIFVIDVHSNKHSNTKNKKQSNNNNNNNNSNISTRIENKPTTRNEKP</sequence>
<feature type="compositionally biased region" description="Basic and acidic residues" evidence="1">
    <location>
        <begin position="102"/>
        <end position="113"/>
    </location>
</feature>
<evidence type="ECO:0000313" key="2">
    <source>
        <dbReference type="EnsemblMetazoa" id="GPAI021607-PA"/>
    </source>
</evidence>
<protein>
    <submittedName>
        <fullName evidence="2">Uncharacterized protein</fullName>
    </submittedName>
</protein>
<dbReference type="AlphaFoldDB" id="A0A1A9ZQ70"/>
<dbReference type="Proteomes" id="UP000092445">
    <property type="component" value="Unassembled WGS sequence"/>
</dbReference>
<proteinExistence type="predicted"/>
<organism evidence="2 3">
    <name type="scientific">Glossina pallidipes</name>
    <name type="common">Tsetse fly</name>
    <dbReference type="NCBI Taxonomy" id="7398"/>
    <lineage>
        <taxon>Eukaryota</taxon>
        <taxon>Metazoa</taxon>
        <taxon>Ecdysozoa</taxon>
        <taxon>Arthropoda</taxon>
        <taxon>Hexapoda</taxon>
        <taxon>Insecta</taxon>
        <taxon>Pterygota</taxon>
        <taxon>Neoptera</taxon>
        <taxon>Endopterygota</taxon>
        <taxon>Diptera</taxon>
        <taxon>Brachycera</taxon>
        <taxon>Muscomorpha</taxon>
        <taxon>Hippoboscoidea</taxon>
        <taxon>Glossinidae</taxon>
        <taxon>Glossina</taxon>
    </lineage>
</organism>
<dbReference type="EnsemblMetazoa" id="GPAI021607-RA">
    <property type="protein sequence ID" value="GPAI021607-PA"/>
    <property type="gene ID" value="GPAI021607"/>
</dbReference>